<proteinExistence type="predicted"/>
<dbReference type="PROSITE" id="PS00028">
    <property type="entry name" value="ZINC_FINGER_C2H2_1"/>
    <property type="match status" value="1"/>
</dbReference>
<dbReference type="SUPFAM" id="SSF57667">
    <property type="entry name" value="beta-beta-alpha zinc fingers"/>
    <property type="match status" value="1"/>
</dbReference>
<gene>
    <name evidence="2" type="ORF">TCAL_16336</name>
</gene>
<evidence type="ECO:0000313" key="3">
    <source>
        <dbReference type="Proteomes" id="UP000318571"/>
    </source>
</evidence>
<comment type="caution">
    <text evidence="2">The sequence shown here is derived from an EMBL/GenBank/DDBJ whole genome shotgun (WGS) entry which is preliminary data.</text>
</comment>
<feature type="domain" description="C2H2-type" evidence="1">
    <location>
        <begin position="91"/>
        <end position="112"/>
    </location>
</feature>
<dbReference type="Proteomes" id="UP000318571">
    <property type="component" value="Chromosome 8"/>
</dbReference>
<evidence type="ECO:0000259" key="1">
    <source>
        <dbReference type="PROSITE" id="PS00028"/>
    </source>
</evidence>
<sequence>MICQSTEGKNEHVEVDSYVQPYLVTTECSGIHMCRLCGYKGSRGHVSKHVRRKHLKIKPFSCTLLCGYKGSRAHVVRHVRRKHLNIKPFACTLCDAMMATTEDQQDHYKRRHKMPLSRKELVALHPPNI</sequence>
<protein>
    <recommendedName>
        <fullName evidence="1">C2H2-type domain-containing protein</fullName>
    </recommendedName>
</protein>
<name>A0A553N777_TIGCA</name>
<organism evidence="2 3">
    <name type="scientific">Tigriopus californicus</name>
    <name type="common">Marine copepod</name>
    <dbReference type="NCBI Taxonomy" id="6832"/>
    <lineage>
        <taxon>Eukaryota</taxon>
        <taxon>Metazoa</taxon>
        <taxon>Ecdysozoa</taxon>
        <taxon>Arthropoda</taxon>
        <taxon>Crustacea</taxon>
        <taxon>Multicrustacea</taxon>
        <taxon>Hexanauplia</taxon>
        <taxon>Copepoda</taxon>
        <taxon>Harpacticoida</taxon>
        <taxon>Harpacticidae</taxon>
        <taxon>Tigriopus</taxon>
    </lineage>
</organism>
<reference evidence="2 3" key="1">
    <citation type="journal article" date="2018" name="Nat. Ecol. Evol.">
        <title>Genomic signatures of mitonuclear coevolution across populations of Tigriopus californicus.</title>
        <authorList>
            <person name="Barreto F.S."/>
            <person name="Watson E.T."/>
            <person name="Lima T.G."/>
            <person name="Willett C.S."/>
            <person name="Edmands S."/>
            <person name="Li W."/>
            <person name="Burton R.S."/>
        </authorList>
    </citation>
    <scope>NUCLEOTIDE SEQUENCE [LARGE SCALE GENOMIC DNA]</scope>
    <source>
        <strain evidence="2 3">San Diego</strain>
    </source>
</reference>
<dbReference type="SMART" id="SM00355">
    <property type="entry name" value="ZnF_C2H2"/>
    <property type="match status" value="3"/>
</dbReference>
<dbReference type="InterPro" id="IPR036236">
    <property type="entry name" value="Znf_C2H2_sf"/>
</dbReference>
<dbReference type="Gene3D" id="3.30.160.60">
    <property type="entry name" value="Classic Zinc Finger"/>
    <property type="match status" value="1"/>
</dbReference>
<dbReference type="EMBL" id="VCGU01000459">
    <property type="protein sequence ID" value="TRY61253.1"/>
    <property type="molecule type" value="Genomic_DNA"/>
</dbReference>
<evidence type="ECO:0000313" key="2">
    <source>
        <dbReference type="EMBL" id="TRY61253.1"/>
    </source>
</evidence>
<dbReference type="AlphaFoldDB" id="A0A553N777"/>
<keyword evidence="3" id="KW-1185">Reference proteome</keyword>
<dbReference type="InterPro" id="IPR013087">
    <property type="entry name" value="Znf_C2H2_type"/>
</dbReference>
<accession>A0A553N777</accession>